<dbReference type="Proteomes" id="UP000253941">
    <property type="component" value="Unassembled WGS sequence"/>
</dbReference>
<protein>
    <submittedName>
        <fullName evidence="1">Uncharacterized protein</fullName>
    </submittedName>
</protein>
<accession>A0A369T9J1</accession>
<organism evidence="1 2">
    <name type="scientific">Ferruginivarius sediminum</name>
    <dbReference type="NCBI Taxonomy" id="2661937"/>
    <lineage>
        <taxon>Bacteria</taxon>
        <taxon>Pseudomonadati</taxon>
        <taxon>Pseudomonadota</taxon>
        <taxon>Alphaproteobacteria</taxon>
        <taxon>Rhodospirillales</taxon>
        <taxon>Rhodospirillaceae</taxon>
        <taxon>Ferruginivarius</taxon>
    </lineage>
</organism>
<proteinExistence type="predicted"/>
<sequence length="116" mass="12523">MKVAPHRYMVCSTWGETAINEEAVVTMTRWHNADIDALAVRSQRLDVGGKTVGSLITLGHGFVFYSSDPRLAALDGSRFASVAAARQAVERALKRELAEDCVGPAIAATRGGTRRH</sequence>
<gene>
    <name evidence="1" type="ORF">DRB17_15080</name>
</gene>
<reference evidence="1 2" key="1">
    <citation type="submission" date="2018-07" db="EMBL/GenBank/DDBJ databases">
        <title>Venubactetium sediminum gen. nov., sp. nov., isolated from a marine solar saltern.</title>
        <authorList>
            <person name="Wang S."/>
        </authorList>
    </citation>
    <scope>NUCLEOTIDE SEQUENCE [LARGE SCALE GENOMIC DNA]</scope>
    <source>
        <strain evidence="1 2">WD2A32</strain>
    </source>
</reference>
<evidence type="ECO:0000313" key="1">
    <source>
        <dbReference type="EMBL" id="RDD61045.1"/>
    </source>
</evidence>
<dbReference type="EMBL" id="QPMH01000016">
    <property type="protein sequence ID" value="RDD61045.1"/>
    <property type="molecule type" value="Genomic_DNA"/>
</dbReference>
<keyword evidence="2" id="KW-1185">Reference proteome</keyword>
<comment type="caution">
    <text evidence="1">The sequence shown here is derived from an EMBL/GenBank/DDBJ whole genome shotgun (WGS) entry which is preliminary data.</text>
</comment>
<dbReference type="AlphaFoldDB" id="A0A369T9J1"/>
<name>A0A369T9J1_9PROT</name>
<evidence type="ECO:0000313" key="2">
    <source>
        <dbReference type="Proteomes" id="UP000253941"/>
    </source>
</evidence>